<dbReference type="RefSeq" id="WP_229981102.1">
    <property type="nucleotide sequence ID" value="NZ_JAJJPB010000003.1"/>
</dbReference>
<name>A0ABS8N2S1_9CLOT</name>
<protein>
    <recommendedName>
        <fullName evidence="3">Molybdopterin-guanine dinucleotide biosynthesis protein B (MobB) domain-containing protein</fullName>
    </recommendedName>
</protein>
<gene>
    <name evidence="1" type="ORF">LN736_04350</name>
</gene>
<reference evidence="1" key="1">
    <citation type="submission" date="2021-11" db="EMBL/GenBank/DDBJ databases">
        <authorList>
            <person name="Qingchun L."/>
            <person name="Dong Z."/>
            <person name="Zongwei Q."/>
            <person name="Jia Z."/>
            <person name="Duotao L."/>
        </authorList>
    </citation>
    <scope>NUCLEOTIDE SEQUENCE</scope>
    <source>
        <strain evidence="1">WLY-B-L2</strain>
    </source>
</reference>
<evidence type="ECO:0008006" key="3">
    <source>
        <dbReference type="Google" id="ProtNLM"/>
    </source>
</evidence>
<comment type="caution">
    <text evidence="1">The sequence shown here is derived from an EMBL/GenBank/DDBJ whole genome shotgun (WGS) entry which is preliminary data.</text>
</comment>
<dbReference type="EMBL" id="JAJJPB010000003">
    <property type="protein sequence ID" value="MCC9294101.1"/>
    <property type="molecule type" value="Genomic_DNA"/>
</dbReference>
<accession>A0ABS8N2S1</accession>
<sequence length="191" mass="20960">MHNVPNMILIGSTARNSGKTTLAGLIINRYKLNGSVVGLKVTTIHDKNRKCIRGGEGCGACSSLKGNFQITEELNASNNKDTSLLLAAGADRVYWLKTLEGNIYEGFETVIDRIPKDALIVCESNSLRTAVNPGVFIMIKNTRDCQIKKSAGKVIDQADIIIENNFNDDFQEIIEKIGNIIKNKPSKDAMF</sequence>
<dbReference type="Proteomes" id="UP001165422">
    <property type="component" value="Unassembled WGS sequence"/>
</dbReference>
<evidence type="ECO:0000313" key="2">
    <source>
        <dbReference type="Proteomes" id="UP001165422"/>
    </source>
</evidence>
<keyword evidence="2" id="KW-1185">Reference proteome</keyword>
<proteinExistence type="predicted"/>
<evidence type="ECO:0000313" key="1">
    <source>
        <dbReference type="EMBL" id="MCC9294101.1"/>
    </source>
</evidence>
<organism evidence="1 2">
    <name type="scientific">Clostridium aromativorans</name>
    <dbReference type="NCBI Taxonomy" id="2836848"/>
    <lineage>
        <taxon>Bacteria</taxon>
        <taxon>Bacillati</taxon>
        <taxon>Bacillota</taxon>
        <taxon>Clostridia</taxon>
        <taxon>Eubacteriales</taxon>
        <taxon>Clostridiaceae</taxon>
        <taxon>Clostridium</taxon>
    </lineage>
</organism>